<dbReference type="EMBL" id="JAJCIS010000008">
    <property type="protein sequence ID" value="MCB7388082.1"/>
    <property type="molecule type" value="Genomic_DNA"/>
</dbReference>
<gene>
    <name evidence="4" type="ORF">LIZ65_12375</name>
</gene>
<accession>A0ABS8DJ37</accession>
<keyword evidence="5" id="KW-1185">Reference proteome</keyword>
<dbReference type="PANTHER" id="PTHR42879:SF2">
    <property type="entry name" value="3-OXOACYL-[ACYL-CARRIER-PROTEIN] REDUCTASE FABG"/>
    <property type="match status" value="1"/>
</dbReference>
<evidence type="ECO:0000313" key="5">
    <source>
        <dbReference type="Proteomes" id="UP001299546"/>
    </source>
</evidence>
<evidence type="ECO:0000256" key="2">
    <source>
        <dbReference type="ARBA" id="ARBA00023221"/>
    </source>
</evidence>
<sequence length="244" mass="25984">MNKKTVLITGASRGIGKATALLFAAGGYHVFLNCRKTWKDLHQVKSQIDSMQLGSCEIVTGDVGNPEDVRGIFDVISLSCAGLDVLINNAGVAYMGLLSEMSDGDWSQVISTNLSSVFYCCRQAIPHMVKVKRGRIINVSSMWGTAGASCEAAYSASKSGIHGLTRALAKELAPSNIQVNAIACGVIDTAMNQTLDETEKAALREEIPAGRFGTPDEAAQMIWDIANAPEYMTGQIIGFDGGFL</sequence>
<dbReference type="PRINTS" id="PR00081">
    <property type="entry name" value="GDHRDH"/>
</dbReference>
<proteinExistence type="inferred from homology"/>
<reference evidence="4 5" key="1">
    <citation type="submission" date="2021-10" db="EMBL/GenBank/DDBJ databases">
        <title>Collection of gut derived symbiotic bacterial strains cultured from healthy donors.</title>
        <authorList>
            <person name="Lin H."/>
            <person name="Littmann E."/>
            <person name="Kohout C."/>
            <person name="Pamer E.G."/>
        </authorList>
    </citation>
    <scope>NUCLEOTIDE SEQUENCE [LARGE SCALE GENOMIC DNA]</scope>
    <source>
        <strain evidence="4 5">DFI.1.165</strain>
    </source>
</reference>
<dbReference type="InterPro" id="IPR002347">
    <property type="entry name" value="SDR_fam"/>
</dbReference>
<keyword evidence="2" id="KW-0753">Steroid metabolism</keyword>
<protein>
    <submittedName>
        <fullName evidence="4">SDR family NAD(P)-dependent oxidoreductase</fullName>
    </submittedName>
</protein>
<keyword evidence="2" id="KW-0443">Lipid metabolism</keyword>
<dbReference type="PROSITE" id="PS00061">
    <property type="entry name" value="ADH_SHORT"/>
    <property type="match status" value="1"/>
</dbReference>
<comment type="caution">
    <text evidence="4">The sequence shown here is derived from an EMBL/GenBank/DDBJ whole genome shotgun (WGS) entry which is preliminary data.</text>
</comment>
<dbReference type="InterPro" id="IPR020904">
    <property type="entry name" value="Sc_DH/Rdtase_CS"/>
</dbReference>
<dbReference type="CDD" id="cd05233">
    <property type="entry name" value="SDR_c"/>
    <property type="match status" value="1"/>
</dbReference>
<comment type="similarity">
    <text evidence="1 3">Belongs to the short-chain dehydrogenases/reductases (SDR) family.</text>
</comment>
<evidence type="ECO:0000313" key="4">
    <source>
        <dbReference type="EMBL" id="MCB7388082.1"/>
    </source>
</evidence>
<dbReference type="RefSeq" id="WP_066730938.1">
    <property type="nucleotide sequence ID" value="NZ_JAJCIQ010000004.1"/>
</dbReference>
<dbReference type="PRINTS" id="PR00080">
    <property type="entry name" value="SDRFAMILY"/>
</dbReference>
<evidence type="ECO:0000256" key="1">
    <source>
        <dbReference type="ARBA" id="ARBA00006484"/>
    </source>
</evidence>
<dbReference type="PANTHER" id="PTHR42879">
    <property type="entry name" value="3-OXOACYL-(ACYL-CARRIER-PROTEIN) REDUCTASE"/>
    <property type="match status" value="1"/>
</dbReference>
<organism evidence="4 5">
    <name type="scientific">Bariatricus massiliensis</name>
    <dbReference type="NCBI Taxonomy" id="1745713"/>
    <lineage>
        <taxon>Bacteria</taxon>
        <taxon>Bacillati</taxon>
        <taxon>Bacillota</taxon>
        <taxon>Clostridia</taxon>
        <taxon>Lachnospirales</taxon>
        <taxon>Lachnospiraceae</taxon>
        <taxon>Bariatricus</taxon>
    </lineage>
</organism>
<evidence type="ECO:0000256" key="3">
    <source>
        <dbReference type="RuleBase" id="RU000363"/>
    </source>
</evidence>
<dbReference type="Gene3D" id="3.40.50.720">
    <property type="entry name" value="NAD(P)-binding Rossmann-like Domain"/>
    <property type="match status" value="1"/>
</dbReference>
<dbReference type="Pfam" id="PF00106">
    <property type="entry name" value="adh_short"/>
    <property type="match status" value="1"/>
</dbReference>
<dbReference type="InterPro" id="IPR050259">
    <property type="entry name" value="SDR"/>
</dbReference>
<dbReference type="SUPFAM" id="SSF51735">
    <property type="entry name" value="NAD(P)-binding Rossmann-fold domains"/>
    <property type="match status" value="1"/>
</dbReference>
<dbReference type="InterPro" id="IPR036291">
    <property type="entry name" value="NAD(P)-bd_dom_sf"/>
</dbReference>
<dbReference type="Proteomes" id="UP001299546">
    <property type="component" value="Unassembled WGS sequence"/>
</dbReference>
<name>A0ABS8DJ37_9FIRM</name>